<dbReference type="EC" id="5.6.2.1" evidence="3"/>
<evidence type="ECO:0000256" key="3">
    <source>
        <dbReference type="ARBA" id="ARBA00012891"/>
    </source>
</evidence>
<feature type="region of interest" description="Disordered" evidence="11">
    <location>
        <begin position="1297"/>
        <end position="1347"/>
    </location>
</feature>
<dbReference type="GO" id="GO:0006281">
    <property type="term" value="P:DNA repair"/>
    <property type="evidence" value="ECO:0007669"/>
    <property type="project" value="TreeGrafter"/>
</dbReference>
<evidence type="ECO:0000259" key="14">
    <source>
        <dbReference type="PROSITE" id="PS51194"/>
    </source>
</evidence>
<dbReference type="GO" id="GO:0016787">
    <property type="term" value="F:hydrolase activity"/>
    <property type="evidence" value="ECO:0007669"/>
    <property type="project" value="UniProtKB-KW"/>
</dbReference>
<dbReference type="GO" id="GO:0004386">
    <property type="term" value="F:helicase activity"/>
    <property type="evidence" value="ECO:0007669"/>
    <property type="project" value="UniProtKB-KW"/>
</dbReference>
<gene>
    <name evidence="16" type="ORF">NDN08_006926</name>
</gene>
<dbReference type="InterPro" id="IPR027417">
    <property type="entry name" value="P-loop_NTPase"/>
</dbReference>
<dbReference type="InterPro" id="IPR013497">
    <property type="entry name" value="Topo_IA_cen"/>
</dbReference>
<dbReference type="CDD" id="cd18787">
    <property type="entry name" value="SF2_C_DEAD"/>
    <property type="match status" value="1"/>
</dbReference>
<evidence type="ECO:0000256" key="1">
    <source>
        <dbReference type="ARBA" id="ARBA00000213"/>
    </source>
</evidence>
<dbReference type="GO" id="GO:0003917">
    <property type="term" value="F:DNA topoisomerase type I (single strand cut, ATP-independent) activity"/>
    <property type="evidence" value="ECO:0007669"/>
    <property type="project" value="UniProtKB-EC"/>
</dbReference>
<dbReference type="GO" id="GO:0005524">
    <property type="term" value="F:ATP binding"/>
    <property type="evidence" value="ECO:0007669"/>
    <property type="project" value="UniProtKB-KW"/>
</dbReference>
<dbReference type="Pfam" id="PF01751">
    <property type="entry name" value="Toprim"/>
    <property type="match status" value="1"/>
</dbReference>
<dbReference type="SMART" id="SM00490">
    <property type="entry name" value="HELICc"/>
    <property type="match status" value="1"/>
</dbReference>
<dbReference type="Gene3D" id="3.40.50.300">
    <property type="entry name" value="P-loop containing nucleotide triphosphate hydrolases"/>
    <property type="match status" value="2"/>
</dbReference>
<dbReference type="GO" id="GO:0006310">
    <property type="term" value="P:DNA recombination"/>
    <property type="evidence" value="ECO:0007669"/>
    <property type="project" value="TreeGrafter"/>
</dbReference>
<sequence length="1347" mass="150612">MSGFVIGKVGAADLLRSRICWCGRKQAISIYRRHLGRVAGPRAAAESSRGGGIDKYDIPVEVSPKTHGTKPVLKPEQLSDKLPRPVHENLQKFRFERLSPVQAHCIPLLLAKKDVMACAQTGSGKTIMFLLPAINELLSRRGSVSSASHRTKTANPGALVLAPTRELAVQIFEESKKLCAGTGLKSVCVYGGDSTKSQAEKLSAGSDLVIATPGRLQMFVERGAVSLRDVSFLVVDEADRMLDMGFEPQLRFILRRLGTAKRTNVMCSATFPEDIQYLAANFLDEDYFFVSVGRVGSTTELIKQQLIWAEDNQKDAALVRLLDERSKVDKRTLIFSNTKERAQALVQLLKRKRFNAEEIHGDRTQTEREKALRNFKSGQTPILVATDLASRGLDVTGIDHVIQYDAPKDSDSYTHRIGRTGRGGERGTATAFMNVRQKGTAASVLRQLKEVGQSPPNWLIGMAHMAQREHDVLVNKNVGSREVEEGEQFEFGGQDFRKTAKKGTWGAQKDLRFTDFDEKAYERSSVTDEESVEGAIENGSESEDLEEIFEQEEVSDEEIRRLAIEKYKRPKPSDELTKALKSSGYQLGREPVVKIERMLLGRSKKLFYEYMAMFPPEVIETNSSRFKESTGNLKKVLMVAEKPSVAESIAGILSKGQCRKRRGLGRNVPVFEFFTSFPSTGEKVVVRVTSVVGHVFSVAFNESAANGNWRRDPALLFNCPITKKVEETADKLRIVEHLKNEAEGCERLVLWLDCDREGENIAHEVISVTRDTFSNDSGIHRARFSALTNSEISAAFGSLARPNPNESMAVDARQELDLKVGVAFSRLLTNNFAGLVRRKYRDDIKLLSYGPCQTPTLFFCVDRFNNMLSFERQPYWAVRVQANVGSEVVLRWSKESTFDEADAERVRSEINKHGRGIVSNVRVVERTRKAPNGLNTVQLLMACSKSLGISPKKTMQVAEKLYTAGYVSYPRTETTQYPPSMSIKSVLNDHKDHPDWAKTVDFVRRQNPGVPTGGVNLGDHPPITPTKSATRSELQGGLEWRVYEFIARHFFGSLMGDLKYREINSDIQVGALTLVHKQVIVDRLGFGGSMKWNLGDVYRIDEEFKTRSEKDSGRSGQMQKIFPRDPVTFGKVQVIRNETSPPQFLQEHELVSLMDKHGIGTDASMAGHISTIVDRSYVVVCDKEGVPIPVGRKPGSGGRKPAGGRYLVPTTLGLNLIKGILDIDSKLVLPEIRAMMEKEVSSIAQGELDKAEVMEKNLQWFEDRFEKFRLNLKTMHSRLYEGLIPARAHLKQTRTFFPEAPAEDSNRSKTPDSNKSRRRRSGKQGNKPGNRGQNGRRDGSNGFRPRN</sequence>
<feature type="domain" description="Toprim" evidence="12">
    <location>
        <begin position="635"/>
        <end position="789"/>
    </location>
</feature>
<dbReference type="Pfam" id="PF01131">
    <property type="entry name" value="Topoisom_bac"/>
    <property type="match status" value="1"/>
</dbReference>
<evidence type="ECO:0000313" key="17">
    <source>
        <dbReference type="Proteomes" id="UP001157974"/>
    </source>
</evidence>
<dbReference type="InterPro" id="IPR001650">
    <property type="entry name" value="Helicase_C-like"/>
</dbReference>
<dbReference type="InterPro" id="IPR003601">
    <property type="entry name" value="Topo_IA_2"/>
</dbReference>
<keyword evidence="5" id="KW-0378">Hydrolase</keyword>
<evidence type="ECO:0000256" key="11">
    <source>
        <dbReference type="SAM" id="MobiDB-lite"/>
    </source>
</evidence>
<dbReference type="PROSITE" id="PS52039">
    <property type="entry name" value="TOPO_IA_2"/>
    <property type="match status" value="1"/>
</dbReference>
<dbReference type="InterPro" id="IPR006171">
    <property type="entry name" value="TOPRIM_dom"/>
</dbReference>
<dbReference type="FunFam" id="1.10.290.10:FF:000001">
    <property type="entry name" value="DNA topoisomerase"/>
    <property type="match status" value="1"/>
</dbReference>
<dbReference type="PANTHER" id="PTHR11390:SF20">
    <property type="entry name" value="DNA TOPOISOMERASE 3-BETA-1"/>
    <property type="match status" value="1"/>
</dbReference>
<keyword evidence="8" id="KW-0799">Topoisomerase</keyword>
<dbReference type="PROSITE" id="PS00039">
    <property type="entry name" value="DEAD_ATP_HELICASE"/>
    <property type="match status" value="1"/>
</dbReference>
<keyword evidence="4" id="KW-0547">Nucleotide-binding</keyword>
<keyword evidence="10" id="KW-0413">Isomerase</keyword>
<feature type="region of interest" description="Disordered" evidence="11">
    <location>
        <begin position="524"/>
        <end position="543"/>
    </location>
</feature>
<evidence type="ECO:0000256" key="6">
    <source>
        <dbReference type="ARBA" id="ARBA00022806"/>
    </source>
</evidence>
<evidence type="ECO:0000259" key="15">
    <source>
        <dbReference type="PROSITE" id="PS52039"/>
    </source>
</evidence>
<proteinExistence type="inferred from homology"/>
<keyword evidence="7" id="KW-0067">ATP-binding</keyword>
<feature type="domain" description="Helicase ATP-binding" evidence="13">
    <location>
        <begin position="106"/>
        <end position="289"/>
    </location>
</feature>
<dbReference type="Gene3D" id="1.10.460.10">
    <property type="entry name" value="Topoisomerase I, domain 2"/>
    <property type="match status" value="1"/>
</dbReference>
<dbReference type="CDD" id="cd00186">
    <property type="entry name" value="TOP1Ac"/>
    <property type="match status" value="1"/>
</dbReference>
<dbReference type="Gene3D" id="2.70.20.10">
    <property type="entry name" value="Topoisomerase I, domain 3"/>
    <property type="match status" value="1"/>
</dbReference>
<dbReference type="GO" id="GO:0006265">
    <property type="term" value="P:DNA topological change"/>
    <property type="evidence" value="ECO:0007669"/>
    <property type="project" value="InterPro"/>
</dbReference>
<evidence type="ECO:0000256" key="10">
    <source>
        <dbReference type="ARBA" id="ARBA00023235"/>
    </source>
</evidence>
<evidence type="ECO:0000256" key="4">
    <source>
        <dbReference type="ARBA" id="ARBA00022741"/>
    </source>
</evidence>
<evidence type="ECO:0000256" key="5">
    <source>
        <dbReference type="ARBA" id="ARBA00022801"/>
    </source>
</evidence>
<dbReference type="SUPFAM" id="SSF56712">
    <property type="entry name" value="Prokaryotic type I DNA topoisomerase"/>
    <property type="match status" value="1"/>
</dbReference>
<dbReference type="InterPro" id="IPR003602">
    <property type="entry name" value="Topo_IA_DNA-bd_dom"/>
</dbReference>
<dbReference type="InterPro" id="IPR014001">
    <property type="entry name" value="Helicase_ATP-bd"/>
</dbReference>
<dbReference type="InterPro" id="IPR034144">
    <property type="entry name" value="TOPRIM_TopoIII"/>
</dbReference>
<dbReference type="Proteomes" id="UP001157974">
    <property type="component" value="Unassembled WGS sequence"/>
</dbReference>
<evidence type="ECO:0000256" key="2">
    <source>
        <dbReference type="ARBA" id="ARBA00009446"/>
    </source>
</evidence>
<dbReference type="PANTHER" id="PTHR11390">
    <property type="entry name" value="PROKARYOTIC DNA TOPOISOMERASE"/>
    <property type="match status" value="1"/>
</dbReference>
<feature type="region of interest" description="Disordered" evidence="11">
    <location>
        <begin position="1009"/>
        <end position="1030"/>
    </location>
</feature>
<dbReference type="InterPro" id="IPR023405">
    <property type="entry name" value="Topo_IA_core_domain"/>
</dbReference>
<dbReference type="PROSITE" id="PS00396">
    <property type="entry name" value="TOPO_IA_1"/>
    <property type="match status" value="1"/>
</dbReference>
<dbReference type="InterPro" id="IPR023406">
    <property type="entry name" value="Topo_IA_AS"/>
</dbReference>
<feature type="domain" description="Helicase C-terminal" evidence="14">
    <location>
        <begin position="313"/>
        <end position="473"/>
    </location>
</feature>
<feature type="compositionally biased region" description="Basic and acidic residues" evidence="11">
    <location>
        <begin position="1304"/>
        <end position="1315"/>
    </location>
</feature>
<dbReference type="InterPro" id="IPR013825">
    <property type="entry name" value="Topo_IA_cen_sub2"/>
</dbReference>
<evidence type="ECO:0000313" key="16">
    <source>
        <dbReference type="EMBL" id="KAJ8902523.1"/>
    </source>
</evidence>
<keyword evidence="9" id="KW-0238">DNA-binding</keyword>
<dbReference type="SMART" id="SM00493">
    <property type="entry name" value="TOPRIM"/>
    <property type="match status" value="1"/>
</dbReference>
<comment type="catalytic activity">
    <reaction evidence="1">
        <text>ATP-independent breakage of single-stranded DNA, followed by passage and rejoining.</text>
        <dbReference type="EC" id="5.6.2.1"/>
    </reaction>
</comment>
<organism evidence="16 17">
    <name type="scientific">Rhodosorus marinus</name>
    <dbReference type="NCBI Taxonomy" id="101924"/>
    <lineage>
        <taxon>Eukaryota</taxon>
        <taxon>Rhodophyta</taxon>
        <taxon>Stylonematophyceae</taxon>
        <taxon>Stylonematales</taxon>
        <taxon>Stylonemataceae</taxon>
        <taxon>Rhodosorus</taxon>
    </lineage>
</organism>
<dbReference type="CDD" id="cd03362">
    <property type="entry name" value="TOPRIM_TopoIA_TopoIII"/>
    <property type="match status" value="1"/>
</dbReference>
<dbReference type="SMART" id="SM00436">
    <property type="entry name" value="TOP1Bc"/>
    <property type="match status" value="1"/>
</dbReference>
<dbReference type="PROSITE" id="PS50880">
    <property type="entry name" value="TOPRIM"/>
    <property type="match status" value="1"/>
</dbReference>
<dbReference type="InterPro" id="IPR011545">
    <property type="entry name" value="DEAD/DEAH_box_helicase_dom"/>
</dbReference>
<evidence type="ECO:0000256" key="7">
    <source>
        <dbReference type="ARBA" id="ARBA00022840"/>
    </source>
</evidence>
<dbReference type="InterPro" id="IPR000380">
    <property type="entry name" value="Topo_IA"/>
</dbReference>
<evidence type="ECO:0000259" key="13">
    <source>
        <dbReference type="PROSITE" id="PS51192"/>
    </source>
</evidence>
<dbReference type="InterPro" id="IPR000629">
    <property type="entry name" value="RNA-helicase_DEAD-box_CS"/>
</dbReference>
<dbReference type="PROSITE" id="PS51194">
    <property type="entry name" value="HELICASE_CTER"/>
    <property type="match status" value="1"/>
</dbReference>
<dbReference type="SMART" id="SM00487">
    <property type="entry name" value="DEXDc"/>
    <property type="match status" value="1"/>
</dbReference>
<protein>
    <recommendedName>
        <fullName evidence="3">DNA topoisomerase</fullName>
        <ecNumber evidence="3">5.6.2.1</ecNumber>
    </recommendedName>
</protein>
<evidence type="ECO:0000256" key="9">
    <source>
        <dbReference type="ARBA" id="ARBA00023125"/>
    </source>
</evidence>
<dbReference type="GO" id="GO:0003677">
    <property type="term" value="F:DNA binding"/>
    <property type="evidence" value="ECO:0007669"/>
    <property type="project" value="UniProtKB-KW"/>
</dbReference>
<evidence type="ECO:0000259" key="12">
    <source>
        <dbReference type="PROSITE" id="PS50880"/>
    </source>
</evidence>
<reference evidence="16 17" key="1">
    <citation type="journal article" date="2023" name="Nat. Commun.">
        <title>Origin of minicircular mitochondrial genomes in red algae.</title>
        <authorList>
            <person name="Lee Y."/>
            <person name="Cho C.H."/>
            <person name="Lee Y.M."/>
            <person name="Park S.I."/>
            <person name="Yang J.H."/>
            <person name="West J.A."/>
            <person name="Bhattacharya D."/>
            <person name="Yoon H.S."/>
        </authorList>
    </citation>
    <scope>NUCLEOTIDE SEQUENCE [LARGE SCALE GENOMIC DNA]</scope>
    <source>
        <strain evidence="16 17">CCMP1338</strain>
        <tissue evidence="16">Whole cell</tissue>
    </source>
</reference>
<dbReference type="PROSITE" id="PS51192">
    <property type="entry name" value="HELICASE_ATP_BIND_1"/>
    <property type="match status" value="1"/>
</dbReference>
<accession>A0AAV8UJ18</accession>
<dbReference type="Gene3D" id="1.10.290.10">
    <property type="entry name" value="Topoisomerase I, domain 4"/>
    <property type="match status" value="1"/>
</dbReference>
<dbReference type="EMBL" id="JAMWBK010000009">
    <property type="protein sequence ID" value="KAJ8902523.1"/>
    <property type="molecule type" value="Genomic_DNA"/>
</dbReference>
<evidence type="ECO:0000256" key="8">
    <source>
        <dbReference type="ARBA" id="ARBA00023029"/>
    </source>
</evidence>
<dbReference type="SUPFAM" id="SSF52540">
    <property type="entry name" value="P-loop containing nucleoside triphosphate hydrolases"/>
    <property type="match status" value="1"/>
</dbReference>
<dbReference type="Pfam" id="PF00271">
    <property type="entry name" value="Helicase_C"/>
    <property type="match status" value="1"/>
</dbReference>
<dbReference type="SMART" id="SM00437">
    <property type="entry name" value="TOP1Ac"/>
    <property type="match status" value="1"/>
</dbReference>
<feature type="domain" description="Topo IA-type catalytic" evidence="15">
    <location>
        <begin position="803"/>
        <end position="1265"/>
    </location>
</feature>
<comment type="similarity">
    <text evidence="2">Belongs to the type IA topoisomerase family.</text>
</comment>
<name>A0AAV8UJ18_9RHOD</name>
<dbReference type="Gene3D" id="3.40.50.140">
    <property type="match status" value="1"/>
</dbReference>
<dbReference type="InterPro" id="IPR013824">
    <property type="entry name" value="Topo_IA_cen_sub1"/>
</dbReference>
<keyword evidence="6" id="KW-0347">Helicase</keyword>
<dbReference type="Pfam" id="PF00270">
    <property type="entry name" value="DEAD"/>
    <property type="match status" value="1"/>
</dbReference>
<dbReference type="InterPro" id="IPR013826">
    <property type="entry name" value="Topo_IA_cen_sub3"/>
</dbReference>
<dbReference type="GO" id="GO:0005634">
    <property type="term" value="C:nucleus"/>
    <property type="evidence" value="ECO:0007669"/>
    <property type="project" value="TreeGrafter"/>
</dbReference>
<feature type="region of interest" description="Disordered" evidence="11">
    <location>
        <begin position="56"/>
        <end position="79"/>
    </location>
</feature>
<dbReference type="PRINTS" id="PR00417">
    <property type="entry name" value="PRTPISMRASEI"/>
</dbReference>
<keyword evidence="17" id="KW-1185">Reference proteome</keyword>
<comment type="caution">
    <text evidence="16">The sequence shown here is derived from an EMBL/GenBank/DDBJ whole genome shotgun (WGS) entry which is preliminary data.</text>
</comment>